<feature type="domain" description="Aminomethyltransferase C-terminal" evidence="9">
    <location>
        <begin position="283"/>
        <end position="358"/>
    </location>
</feature>
<evidence type="ECO:0000256" key="2">
    <source>
        <dbReference type="ARBA" id="ARBA00012616"/>
    </source>
</evidence>
<evidence type="ECO:0000313" key="11">
    <source>
        <dbReference type="Proteomes" id="UP001230426"/>
    </source>
</evidence>
<evidence type="ECO:0000256" key="7">
    <source>
        <dbReference type="HAMAP-Rule" id="MF_00259"/>
    </source>
</evidence>
<evidence type="ECO:0000256" key="1">
    <source>
        <dbReference type="ARBA" id="ARBA00008609"/>
    </source>
</evidence>
<evidence type="ECO:0000259" key="8">
    <source>
        <dbReference type="Pfam" id="PF01571"/>
    </source>
</evidence>
<dbReference type="Pfam" id="PF01571">
    <property type="entry name" value="GCV_T"/>
    <property type="match status" value="1"/>
</dbReference>
<dbReference type="InterPro" id="IPR013977">
    <property type="entry name" value="GcvT_C"/>
</dbReference>
<organism evidence="10 11">
    <name type="scientific">Streptosporangium brasiliense</name>
    <dbReference type="NCBI Taxonomy" id="47480"/>
    <lineage>
        <taxon>Bacteria</taxon>
        <taxon>Bacillati</taxon>
        <taxon>Actinomycetota</taxon>
        <taxon>Actinomycetes</taxon>
        <taxon>Streptosporangiales</taxon>
        <taxon>Streptosporangiaceae</taxon>
        <taxon>Streptosporangium</taxon>
    </lineage>
</organism>
<evidence type="ECO:0000256" key="5">
    <source>
        <dbReference type="ARBA" id="ARBA00031395"/>
    </source>
</evidence>
<dbReference type="Gene3D" id="2.40.30.110">
    <property type="entry name" value="Aminomethyltransferase beta-barrel domains"/>
    <property type="match status" value="1"/>
</dbReference>
<dbReference type="SUPFAM" id="SSF103025">
    <property type="entry name" value="Folate-binding domain"/>
    <property type="match status" value="1"/>
</dbReference>
<dbReference type="InterPro" id="IPR006223">
    <property type="entry name" value="GcvT"/>
</dbReference>
<dbReference type="PANTHER" id="PTHR43757:SF2">
    <property type="entry name" value="AMINOMETHYLTRANSFERASE, MITOCHONDRIAL"/>
    <property type="match status" value="1"/>
</dbReference>
<proteinExistence type="inferred from homology"/>
<sequence length="361" mass="38434">MSRPTPLRGVHEALGATLTDFAGWLMPLRYGSESTEHNAVRQAAGLFDLSHMGEIFVTGPQAGEALDYALVGYLSALEPGRARYTMIVSPSGGVLDDLIVYRLANEEFMVVANASNYPRVAAELTERAKSFDAAVDDRSEQYALVAVQGPRSRAIMGEVTDADLDGLKYYAGLPATVAGREALIARTGYTGEDGFELFVAAADAEPLWAALTEAGAAHGLLPAGLSARDTLRLEAGMPLYGNELSADLTPFDAGLGRVVRFDKPGDFVGRAALEPLKDVPPTRRRVGLVATGRRVPRHGYPVVSEDGAVVGEVTSGAPSQSLGRPIAMAYVDNDLSTGLAVDIRGSREPVDVVDLPFYRRK</sequence>
<feature type="domain" description="GCVT N-terminal" evidence="8">
    <location>
        <begin position="9"/>
        <end position="263"/>
    </location>
</feature>
<dbReference type="InterPro" id="IPR006222">
    <property type="entry name" value="GCVT_N"/>
</dbReference>
<evidence type="ECO:0000256" key="6">
    <source>
        <dbReference type="ARBA" id="ARBA00047665"/>
    </source>
</evidence>
<dbReference type="PANTHER" id="PTHR43757">
    <property type="entry name" value="AMINOMETHYLTRANSFERASE"/>
    <property type="match status" value="1"/>
</dbReference>
<reference evidence="10 11" key="1">
    <citation type="submission" date="2023-07" db="EMBL/GenBank/DDBJ databases">
        <title>Sequencing the genomes of 1000 actinobacteria strains.</title>
        <authorList>
            <person name="Klenk H.-P."/>
        </authorList>
    </citation>
    <scope>NUCLEOTIDE SEQUENCE [LARGE SCALE GENOMIC DNA]</scope>
    <source>
        <strain evidence="10 11">DSM 44109</strain>
    </source>
</reference>
<dbReference type="Proteomes" id="UP001230426">
    <property type="component" value="Unassembled WGS sequence"/>
</dbReference>
<dbReference type="HAMAP" id="MF_00259">
    <property type="entry name" value="GcvT"/>
    <property type="match status" value="1"/>
</dbReference>
<dbReference type="Gene3D" id="3.30.1360.120">
    <property type="entry name" value="Probable tRNA modification gtpase trme, domain 1"/>
    <property type="match status" value="1"/>
</dbReference>
<name>A0ABT9QXE8_9ACTN</name>
<evidence type="ECO:0000313" key="10">
    <source>
        <dbReference type="EMBL" id="MDP9860860.1"/>
    </source>
</evidence>
<dbReference type="Gene3D" id="4.10.1250.10">
    <property type="entry name" value="Aminomethyltransferase fragment"/>
    <property type="match status" value="1"/>
</dbReference>
<evidence type="ECO:0000256" key="4">
    <source>
        <dbReference type="ARBA" id="ARBA00022679"/>
    </source>
</evidence>
<dbReference type="NCBIfam" id="TIGR00528">
    <property type="entry name" value="gcvT"/>
    <property type="match status" value="1"/>
</dbReference>
<dbReference type="EMBL" id="JAUSRB010000001">
    <property type="protein sequence ID" value="MDP9860860.1"/>
    <property type="molecule type" value="Genomic_DNA"/>
</dbReference>
<dbReference type="InterPro" id="IPR027266">
    <property type="entry name" value="TrmE/GcvT-like"/>
</dbReference>
<dbReference type="GO" id="GO:0004047">
    <property type="term" value="F:aminomethyltransferase activity"/>
    <property type="evidence" value="ECO:0007669"/>
    <property type="project" value="UniProtKB-EC"/>
</dbReference>
<evidence type="ECO:0000259" key="9">
    <source>
        <dbReference type="Pfam" id="PF08669"/>
    </source>
</evidence>
<evidence type="ECO:0000256" key="3">
    <source>
        <dbReference type="ARBA" id="ARBA00022576"/>
    </source>
</evidence>
<accession>A0ABT9QXE8</accession>
<keyword evidence="11" id="KW-1185">Reference proteome</keyword>
<comment type="caution">
    <text evidence="10">The sequence shown here is derived from an EMBL/GenBank/DDBJ whole genome shotgun (WGS) entry which is preliminary data.</text>
</comment>
<comment type="similarity">
    <text evidence="1 7">Belongs to the GcvT family.</text>
</comment>
<dbReference type="SUPFAM" id="SSF101790">
    <property type="entry name" value="Aminomethyltransferase beta-barrel domain"/>
    <property type="match status" value="1"/>
</dbReference>
<dbReference type="Pfam" id="PF08669">
    <property type="entry name" value="GCV_T_C"/>
    <property type="match status" value="1"/>
</dbReference>
<dbReference type="PIRSF" id="PIRSF006487">
    <property type="entry name" value="GcvT"/>
    <property type="match status" value="1"/>
</dbReference>
<comment type="catalytic activity">
    <reaction evidence="6 7">
        <text>N(6)-[(R)-S(8)-aminomethyldihydrolipoyl]-L-lysyl-[protein] + (6S)-5,6,7,8-tetrahydrofolate = N(6)-[(R)-dihydrolipoyl]-L-lysyl-[protein] + (6R)-5,10-methylene-5,6,7,8-tetrahydrofolate + NH4(+)</text>
        <dbReference type="Rhea" id="RHEA:16945"/>
        <dbReference type="Rhea" id="RHEA-COMP:10475"/>
        <dbReference type="Rhea" id="RHEA-COMP:10492"/>
        <dbReference type="ChEBI" id="CHEBI:15636"/>
        <dbReference type="ChEBI" id="CHEBI:28938"/>
        <dbReference type="ChEBI" id="CHEBI:57453"/>
        <dbReference type="ChEBI" id="CHEBI:83100"/>
        <dbReference type="ChEBI" id="CHEBI:83143"/>
        <dbReference type="EC" id="2.1.2.10"/>
    </reaction>
</comment>
<dbReference type="EC" id="2.1.2.10" evidence="2 7"/>
<comment type="function">
    <text evidence="7">The glycine cleavage system catalyzes the degradation of glycine.</text>
</comment>
<dbReference type="InterPro" id="IPR022903">
    <property type="entry name" value="GcvT_bac"/>
</dbReference>
<dbReference type="NCBIfam" id="NF001567">
    <property type="entry name" value="PRK00389.1"/>
    <property type="match status" value="1"/>
</dbReference>
<gene>
    <name evidence="7" type="primary">gcvT</name>
    <name evidence="10" type="ORF">J2S55_000119</name>
</gene>
<keyword evidence="4 7" id="KW-0808">Transferase</keyword>
<dbReference type="InterPro" id="IPR028896">
    <property type="entry name" value="GcvT/YgfZ/DmdA"/>
</dbReference>
<keyword evidence="3 7" id="KW-0032">Aminotransferase</keyword>
<dbReference type="Gene3D" id="3.30.70.1400">
    <property type="entry name" value="Aminomethyltransferase beta-barrel domains"/>
    <property type="match status" value="1"/>
</dbReference>
<dbReference type="InterPro" id="IPR029043">
    <property type="entry name" value="GcvT/YgfZ_C"/>
</dbReference>
<dbReference type="RefSeq" id="WP_306856521.1">
    <property type="nucleotide sequence ID" value="NZ_JAUSRB010000001.1"/>
</dbReference>
<comment type="subunit">
    <text evidence="7">The glycine cleavage system is composed of four proteins: P, T, L and H.</text>
</comment>
<protein>
    <recommendedName>
        <fullName evidence="2 7">Aminomethyltransferase</fullName>
        <ecNumber evidence="2 7">2.1.2.10</ecNumber>
    </recommendedName>
    <alternativeName>
        <fullName evidence="5 7">Glycine cleavage system T protein</fullName>
    </alternativeName>
</protein>